<name>A0ABT0FM64_9ACTN</name>
<dbReference type="Proteomes" id="UP001317259">
    <property type="component" value="Unassembled WGS sequence"/>
</dbReference>
<reference evidence="1 2" key="1">
    <citation type="submission" date="2022-04" db="EMBL/GenBank/DDBJ databases">
        <title>Genome draft of Actinomadura sp. ATCC 31491.</title>
        <authorList>
            <person name="Shi X."/>
            <person name="Du Y."/>
        </authorList>
    </citation>
    <scope>NUCLEOTIDE SEQUENCE [LARGE SCALE GENOMIC DNA]</scope>
    <source>
        <strain evidence="1 2">ATCC 31491</strain>
    </source>
</reference>
<organism evidence="1 2">
    <name type="scientific">Actinomadura luzonensis</name>
    <dbReference type="NCBI Taxonomy" id="2805427"/>
    <lineage>
        <taxon>Bacteria</taxon>
        <taxon>Bacillati</taxon>
        <taxon>Actinomycetota</taxon>
        <taxon>Actinomycetes</taxon>
        <taxon>Streptosporangiales</taxon>
        <taxon>Thermomonosporaceae</taxon>
        <taxon>Actinomadura</taxon>
    </lineage>
</organism>
<gene>
    <name evidence="1" type="ORF">MF672_006420</name>
</gene>
<evidence type="ECO:0000313" key="2">
    <source>
        <dbReference type="Proteomes" id="UP001317259"/>
    </source>
</evidence>
<comment type="caution">
    <text evidence="1">The sequence shown here is derived from an EMBL/GenBank/DDBJ whole genome shotgun (WGS) entry which is preliminary data.</text>
</comment>
<evidence type="ECO:0000313" key="1">
    <source>
        <dbReference type="EMBL" id="MCK2213428.1"/>
    </source>
</evidence>
<evidence type="ECO:0008006" key="3">
    <source>
        <dbReference type="Google" id="ProtNLM"/>
    </source>
</evidence>
<protein>
    <recommendedName>
        <fullName evidence="3">Quinol--cytochrome-c reductase</fullName>
    </recommendedName>
</protein>
<accession>A0ABT0FM64</accession>
<sequence length="178" mass="18821">MDRDRARQLAGEMLLYCFAAMLLTGGYLAFFYTPSGAEVAYDGWYAPLRGTPISEAYASMLRISTEVPGGLRVRQIHAGTTTVLALGATLWAVLGRVGPGLAVLCLAGVLAVSGQAAADEPAFVALPVPVWYALHLAAALAVLVTLVVCSRREAARRPRTPAFTALAIGLTLLLIFVF</sequence>
<proteinExistence type="predicted"/>
<keyword evidence="2" id="KW-1185">Reference proteome</keyword>
<dbReference type="EMBL" id="JAKRKC020000001">
    <property type="protein sequence ID" value="MCK2213428.1"/>
    <property type="molecule type" value="Genomic_DNA"/>
</dbReference>
<dbReference type="RefSeq" id="WP_242380405.1">
    <property type="nucleotide sequence ID" value="NZ_JAKRKC020000001.1"/>
</dbReference>